<evidence type="ECO:0000256" key="3">
    <source>
        <dbReference type="ARBA" id="ARBA00022989"/>
    </source>
</evidence>
<dbReference type="GO" id="GO:0015179">
    <property type="term" value="F:L-amino acid transmembrane transporter activity"/>
    <property type="evidence" value="ECO:0007669"/>
    <property type="project" value="TreeGrafter"/>
</dbReference>
<gene>
    <name evidence="7" type="ORF">BSL78_04504</name>
</gene>
<proteinExistence type="predicted"/>
<evidence type="ECO:0000313" key="8">
    <source>
        <dbReference type="Proteomes" id="UP000230750"/>
    </source>
</evidence>
<feature type="transmembrane region" description="Helical" evidence="5">
    <location>
        <begin position="51"/>
        <end position="70"/>
    </location>
</feature>
<dbReference type="PANTHER" id="PTHR22950:SF700">
    <property type="entry name" value="AMINO ACID TRANSPORTER TRANSMEMBRANE DOMAIN-CONTAINING PROTEIN"/>
    <property type="match status" value="1"/>
</dbReference>
<keyword evidence="2 5" id="KW-0812">Transmembrane</keyword>
<evidence type="ECO:0000256" key="2">
    <source>
        <dbReference type="ARBA" id="ARBA00022692"/>
    </source>
</evidence>
<dbReference type="AlphaFoldDB" id="A0A2G8LEA2"/>
<feature type="transmembrane region" description="Helical" evidence="5">
    <location>
        <begin position="234"/>
        <end position="259"/>
    </location>
</feature>
<comment type="caution">
    <text evidence="7">The sequence shown here is derived from an EMBL/GenBank/DDBJ whole genome shotgun (WGS) entry which is preliminary data.</text>
</comment>
<dbReference type="OrthoDB" id="1684102at2759"/>
<feature type="domain" description="Amino acid transporter transmembrane" evidence="6">
    <location>
        <begin position="1"/>
        <end position="289"/>
    </location>
</feature>
<sequence>MLKRIRDMGPFSALANFSVLIGFITITVIIFTDFKINNDVTWTANFSGFPIFFGQVTSAYEGIGTIIPIETSMEGNRSLYPVLLYGALLLFTGIYCFMGVIGYLKYGNNVGQVLIWSLAGHTNPIVILMINATICIGVLFTYPLQNFVAVEIVEGIIFGRSIYEDEQVDTSIPNGEAREPLLSSGIPNESVQSEEVVTRQPAQKVPFYKRILVRVVIVVIQFGLAYFLKDSYAYFSALVGAVGSTMLAYVIPCLIHIRLGGRSTLVIMKDVLLILIGLVGMVTGVYFSVRQIIENLQGPY</sequence>
<evidence type="ECO:0000256" key="5">
    <source>
        <dbReference type="SAM" id="Phobius"/>
    </source>
</evidence>
<evidence type="ECO:0000259" key="6">
    <source>
        <dbReference type="Pfam" id="PF01490"/>
    </source>
</evidence>
<reference evidence="7 8" key="1">
    <citation type="journal article" date="2017" name="PLoS Biol.">
        <title>The sea cucumber genome provides insights into morphological evolution and visceral regeneration.</title>
        <authorList>
            <person name="Zhang X."/>
            <person name="Sun L."/>
            <person name="Yuan J."/>
            <person name="Sun Y."/>
            <person name="Gao Y."/>
            <person name="Zhang L."/>
            <person name="Li S."/>
            <person name="Dai H."/>
            <person name="Hamel J.F."/>
            <person name="Liu C."/>
            <person name="Yu Y."/>
            <person name="Liu S."/>
            <person name="Lin W."/>
            <person name="Guo K."/>
            <person name="Jin S."/>
            <person name="Xu P."/>
            <person name="Storey K.B."/>
            <person name="Huan P."/>
            <person name="Zhang T."/>
            <person name="Zhou Y."/>
            <person name="Zhang J."/>
            <person name="Lin C."/>
            <person name="Li X."/>
            <person name="Xing L."/>
            <person name="Huo D."/>
            <person name="Sun M."/>
            <person name="Wang L."/>
            <person name="Mercier A."/>
            <person name="Li F."/>
            <person name="Yang H."/>
            <person name="Xiang J."/>
        </authorList>
    </citation>
    <scope>NUCLEOTIDE SEQUENCE [LARGE SCALE GENOMIC DNA]</scope>
    <source>
        <strain evidence="7">Shaxun</strain>
        <tissue evidence="7">Muscle</tissue>
    </source>
</reference>
<comment type="subcellular location">
    <subcellularLocation>
        <location evidence="1">Membrane</location>
        <topology evidence="1">Multi-pass membrane protein</topology>
    </subcellularLocation>
</comment>
<evidence type="ECO:0000313" key="7">
    <source>
        <dbReference type="EMBL" id="PIK58598.1"/>
    </source>
</evidence>
<dbReference type="InterPro" id="IPR013057">
    <property type="entry name" value="AA_transpt_TM"/>
</dbReference>
<name>A0A2G8LEA2_STIJA</name>
<feature type="transmembrane region" description="Helical" evidence="5">
    <location>
        <begin position="124"/>
        <end position="142"/>
    </location>
</feature>
<dbReference type="GO" id="GO:0005774">
    <property type="term" value="C:vacuolar membrane"/>
    <property type="evidence" value="ECO:0007669"/>
    <property type="project" value="TreeGrafter"/>
</dbReference>
<feature type="transmembrane region" description="Helical" evidence="5">
    <location>
        <begin position="82"/>
        <end position="104"/>
    </location>
</feature>
<feature type="transmembrane region" description="Helical" evidence="5">
    <location>
        <begin position="271"/>
        <end position="293"/>
    </location>
</feature>
<feature type="transmembrane region" description="Helical" evidence="5">
    <location>
        <begin position="211"/>
        <end position="228"/>
    </location>
</feature>
<organism evidence="7 8">
    <name type="scientific">Stichopus japonicus</name>
    <name type="common">Sea cucumber</name>
    <dbReference type="NCBI Taxonomy" id="307972"/>
    <lineage>
        <taxon>Eukaryota</taxon>
        <taxon>Metazoa</taxon>
        <taxon>Echinodermata</taxon>
        <taxon>Eleutherozoa</taxon>
        <taxon>Echinozoa</taxon>
        <taxon>Holothuroidea</taxon>
        <taxon>Aspidochirotacea</taxon>
        <taxon>Aspidochirotida</taxon>
        <taxon>Stichopodidae</taxon>
        <taxon>Apostichopus</taxon>
    </lineage>
</organism>
<dbReference type="Proteomes" id="UP000230750">
    <property type="component" value="Unassembled WGS sequence"/>
</dbReference>
<dbReference type="Pfam" id="PF01490">
    <property type="entry name" value="Aa_trans"/>
    <property type="match status" value="1"/>
</dbReference>
<dbReference type="EMBL" id="MRZV01000108">
    <property type="protein sequence ID" value="PIK58598.1"/>
    <property type="molecule type" value="Genomic_DNA"/>
</dbReference>
<protein>
    <submittedName>
        <fullName evidence="7">Putative proton-coupled amino acid transporter 1</fullName>
    </submittedName>
</protein>
<keyword evidence="3 5" id="KW-1133">Transmembrane helix</keyword>
<keyword evidence="8" id="KW-1185">Reference proteome</keyword>
<dbReference type="PANTHER" id="PTHR22950">
    <property type="entry name" value="AMINO ACID TRANSPORTER"/>
    <property type="match status" value="1"/>
</dbReference>
<accession>A0A2G8LEA2</accession>
<dbReference type="STRING" id="307972.A0A2G8LEA2"/>
<evidence type="ECO:0000256" key="1">
    <source>
        <dbReference type="ARBA" id="ARBA00004141"/>
    </source>
</evidence>
<evidence type="ECO:0000256" key="4">
    <source>
        <dbReference type="ARBA" id="ARBA00023136"/>
    </source>
</evidence>
<keyword evidence="4 5" id="KW-0472">Membrane</keyword>
<feature type="transmembrane region" description="Helical" evidence="5">
    <location>
        <begin position="12"/>
        <end position="31"/>
    </location>
</feature>